<dbReference type="GO" id="GO:0006465">
    <property type="term" value="P:signal peptide processing"/>
    <property type="evidence" value="ECO:0007669"/>
    <property type="project" value="InterPro"/>
</dbReference>
<name>A0A1F5E9M0_9BACT</name>
<dbReference type="SUPFAM" id="SSF51306">
    <property type="entry name" value="LexA/Signal peptidase"/>
    <property type="match status" value="1"/>
</dbReference>
<dbReference type="PANTHER" id="PTHR43390:SF1">
    <property type="entry name" value="CHLOROPLAST PROCESSING PEPTIDASE"/>
    <property type="match status" value="1"/>
</dbReference>
<dbReference type="InterPro" id="IPR019533">
    <property type="entry name" value="Peptidase_S26"/>
</dbReference>
<dbReference type="GO" id="GO:0009003">
    <property type="term" value="F:signal peptidase activity"/>
    <property type="evidence" value="ECO:0007669"/>
    <property type="project" value="UniProtKB-EC"/>
</dbReference>
<dbReference type="CDD" id="cd06530">
    <property type="entry name" value="S26_SPase_I"/>
    <property type="match status" value="1"/>
</dbReference>
<feature type="transmembrane region" description="Helical" evidence="6">
    <location>
        <begin position="22"/>
        <end position="43"/>
    </location>
</feature>
<keyword evidence="6" id="KW-0812">Transmembrane</keyword>
<comment type="subcellular location">
    <subcellularLocation>
        <location evidence="6">Membrane</location>
        <topology evidence="6">Single-pass type II membrane protein</topology>
    </subcellularLocation>
</comment>
<gene>
    <name evidence="8" type="ORF">A2215_00060</name>
</gene>
<evidence type="ECO:0000256" key="1">
    <source>
        <dbReference type="ARBA" id="ARBA00000677"/>
    </source>
</evidence>
<dbReference type="PROSITE" id="PS00760">
    <property type="entry name" value="SPASE_I_2"/>
    <property type="match status" value="1"/>
</dbReference>
<evidence type="ECO:0000313" key="9">
    <source>
        <dbReference type="Proteomes" id="UP000178583"/>
    </source>
</evidence>
<evidence type="ECO:0000313" key="8">
    <source>
        <dbReference type="EMBL" id="OGD64078.1"/>
    </source>
</evidence>
<comment type="caution">
    <text evidence="8">The sequence shown here is derived from an EMBL/GenBank/DDBJ whole genome shotgun (WGS) entry which is preliminary data.</text>
</comment>
<dbReference type="Proteomes" id="UP000178583">
    <property type="component" value="Unassembled WGS sequence"/>
</dbReference>
<dbReference type="PANTHER" id="PTHR43390">
    <property type="entry name" value="SIGNAL PEPTIDASE I"/>
    <property type="match status" value="1"/>
</dbReference>
<feature type="active site" evidence="5">
    <location>
        <position position="92"/>
    </location>
</feature>
<evidence type="ECO:0000256" key="6">
    <source>
        <dbReference type="RuleBase" id="RU362042"/>
    </source>
</evidence>
<reference evidence="8 9" key="1">
    <citation type="journal article" date="2016" name="Nat. Commun.">
        <title>Thousands of microbial genomes shed light on interconnected biogeochemical processes in an aquifer system.</title>
        <authorList>
            <person name="Anantharaman K."/>
            <person name="Brown C.T."/>
            <person name="Hug L.A."/>
            <person name="Sharon I."/>
            <person name="Castelle C.J."/>
            <person name="Probst A.J."/>
            <person name="Thomas B.C."/>
            <person name="Singh A."/>
            <person name="Wilkins M.J."/>
            <person name="Karaoz U."/>
            <person name="Brodie E.L."/>
            <person name="Williams K.H."/>
            <person name="Hubbard S.S."/>
            <person name="Banfield J.F."/>
        </authorList>
    </citation>
    <scope>NUCLEOTIDE SEQUENCE [LARGE SCALE GENOMIC DNA]</scope>
</reference>
<dbReference type="GO" id="GO:0016020">
    <property type="term" value="C:membrane"/>
    <property type="evidence" value="ECO:0007669"/>
    <property type="project" value="UniProtKB-SubCell"/>
</dbReference>
<comment type="similarity">
    <text evidence="2 6">Belongs to the peptidase S26 family.</text>
</comment>
<dbReference type="PRINTS" id="PR00727">
    <property type="entry name" value="LEADERPTASE"/>
</dbReference>
<evidence type="ECO:0000259" key="7">
    <source>
        <dbReference type="Pfam" id="PF10502"/>
    </source>
</evidence>
<evidence type="ECO:0000256" key="5">
    <source>
        <dbReference type="PIRSR" id="PIRSR600223-1"/>
    </source>
</evidence>
<feature type="active site" evidence="5">
    <location>
        <position position="47"/>
    </location>
</feature>
<comment type="catalytic activity">
    <reaction evidence="1 6">
        <text>Cleavage of hydrophobic, N-terminal signal or leader sequences from secreted and periplasmic proteins.</text>
        <dbReference type="EC" id="3.4.21.89"/>
    </reaction>
</comment>
<dbReference type="InterPro" id="IPR019757">
    <property type="entry name" value="Pept_S26A_signal_pept_1_Lys-AS"/>
</dbReference>
<keyword evidence="6" id="KW-0645">Protease</keyword>
<dbReference type="AlphaFoldDB" id="A0A1F5E9M0"/>
<dbReference type="InterPro" id="IPR000223">
    <property type="entry name" value="Pept_S26A_signal_pept_1"/>
</dbReference>
<protein>
    <recommendedName>
        <fullName evidence="3 6">Signal peptidase I</fullName>
        <ecNumber evidence="3 6">3.4.21.89</ecNumber>
    </recommendedName>
</protein>
<keyword evidence="6" id="KW-0472">Membrane</keyword>
<proteinExistence type="inferred from homology"/>
<dbReference type="STRING" id="1797472.A2215_00060"/>
<evidence type="ECO:0000256" key="4">
    <source>
        <dbReference type="ARBA" id="ARBA00022801"/>
    </source>
</evidence>
<dbReference type="Gene3D" id="2.10.109.10">
    <property type="entry name" value="Umud Fragment, subunit A"/>
    <property type="match status" value="1"/>
</dbReference>
<feature type="domain" description="Peptidase S26" evidence="7">
    <location>
        <begin position="19"/>
        <end position="172"/>
    </location>
</feature>
<accession>A0A1F5E9M0</accession>
<evidence type="ECO:0000256" key="2">
    <source>
        <dbReference type="ARBA" id="ARBA00009370"/>
    </source>
</evidence>
<dbReference type="NCBIfam" id="TIGR02227">
    <property type="entry name" value="sigpep_I_bact"/>
    <property type="match status" value="1"/>
</dbReference>
<organism evidence="8 9">
    <name type="scientific">Candidatus Berkelbacteria bacterium RIFOXYA2_FULL_43_10</name>
    <dbReference type="NCBI Taxonomy" id="1797472"/>
    <lineage>
        <taxon>Bacteria</taxon>
        <taxon>Candidatus Berkelbacteria</taxon>
    </lineage>
</organism>
<dbReference type="InterPro" id="IPR036286">
    <property type="entry name" value="LexA/Signal_pep-like_sf"/>
</dbReference>
<keyword evidence="4 6" id="KW-0378">Hydrolase</keyword>
<dbReference type="EMBL" id="MEZY01000023">
    <property type="protein sequence ID" value="OGD64078.1"/>
    <property type="molecule type" value="Genomic_DNA"/>
</dbReference>
<dbReference type="GO" id="GO:0004252">
    <property type="term" value="F:serine-type endopeptidase activity"/>
    <property type="evidence" value="ECO:0007669"/>
    <property type="project" value="InterPro"/>
</dbReference>
<sequence length="196" mass="22475">MSRTFLQKLLYGGGVFFDLTKWLILVVVALIIVNKFWFTIFIVDGESMEPNFHDRELVLLNKNYLRGSALPARGDAVVVQYPGDPEHKRYVKRVIALPGESIEVGYDLVAVNGKRLTESYIPYGTNMEPEGNWQLRSDQYFLMGDNRENSNDSRYFGPVERRFFIGRAAAIIYPRFLAIEKPLYNPASAFLVNNPQ</sequence>
<evidence type="ECO:0000256" key="3">
    <source>
        <dbReference type="ARBA" id="ARBA00013208"/>
    </source>
</evidence>
<dbReference type="EC" id="3.4.21.89" evidence="3 6"/>
<keyword evidence="6" id="KW-1133">Transmembrane helix</keyword>
<dbReference type="Pfam" id="PF10502">
    <property type="entry name" value="Peptidase_S26"/>
    <property type="match status" value="1"/>
</dbReference>